<keyword evidence="1" id="KW-0472">Membrane</keyword>
<dbReference type="Proteomes" id="UP001552299">
    <property type="component" value="Unassembled WGS sequence"/>
</dbReference>
<reference evidence="2 3" key="1">
    <citation type="journal article" date="2024" name="Plant Biotechnol. J.">
        <title>Dendrobium thyrsiflorum genome and its molecular insights into genes involved in important horticultural traits.</title>
        <authorList>
            <person name="Chen B."/>
            <person name="Wang J.Y."/>
            <person name="Zheng P.J."/>
            <person name="Li K.L."/>
            <person name="Liang Y.M."/>
            <person name="Chen X.F."/>
            <person name="Zhang C."/>
            <person name="Zhao X."/>
            <person name="He X."/>
            <person name="Zhang G.Q."/>
            <person name="Liu Z.J."/>
            <person name="Xu Q."/>
        </authorList>
    </citation>
    <scope>NUCLEOTIDE SEQUENCE [LARGE SCALE GENOMIC DNA]</scope>
    <source>
        <strain evidence="2">GZMU011</strain>
    </source>
</reference>
<keyword evidence="1" id="KW-0812">Transmembrane</keyword>
<keyword evidence="1" id="KW-1133">Transmembrane helix</keyword>
<dbReference type="EMBL" id="JANQDX010000009">
    <property type="protein sequence ID" value="KAL0919909.1"/>
    <property type="molecule type" value="Genomic_DNA"/>
</dbReference>
<feature type="transmembrane region" description="Helical" evidence="1">
    <location>
        <begin position="153"/>
        <end position="175"/>
    </location>
</feature>
<protein>
    <submittedName>
        <fullName evidence="2">Uncharacterized protein</fullName>
    </submittedName>
</protein>
<accession>A0ABD0V3W0</accession>
<gene>
    <name evidence="2" type="ORF">M5K25_012035</name>
</gene>
<dbReference type="AlphaFoldDB" id="A0ABD0V3W0"/>
<evidence type="ECO:0000313" key="2">
    <source>
        <dbReference type="EMBL" id="KAL0919909.1"/>
    </source>
</evidence>
<comment type="caution">
    <text evidence="2">The sequence shown here is derived from an EMBL/GenBank/DDBJ whole genome shotgun (WGS) entry which is preliminary data.</text>
</comment>
<sequence length="177" mass="19732">MTTSTPEVKFLGWTTSGLGAKYPNEAGSLSLIFRMDYSGRGDKSGVKSPTRPNPHACETMPRTGLYMEASSFVSSKLSMADPEIDHGFVFDGEGRTDVLGSPFFDVHFGTDDTIDEYIDHILYQLTLSIEEHIRPGHWVIINRRPPPPSPATFLATMVLGFLLLVVISLLLWFIFLY</sequence>
<organism evidence="2 3">
    <name type="scientific">Dendrobium thyrsiflorum</name>
    <name type="common">Pinecone-like raceme dendrobium</name>
    <name type="synonym">Orchid</name>
    <dbReference type="NCBI Taxonomy" id="117978"/>
    <lineage>
        <taxon>Eukaryota</taxon>
        <taxon>Viridiplantae</taxon>
        <taxon>Streptophyta</taxon>
        <taxon>Embryophyta</taxon>
        <taxon>Tracheophyta</taxon>
        <taxon>Spermatophyta</taxon>
        <taxon>Magnoliopsida</taxon>
        <taxon>Liliopsida</taxon>
        <taxon>Asparagales</taxon>
        <taxon>Orchidaceae</taxon>
        <taxon>Epidendroideae</taxon>
        <taxon>Malaxideae</taxon>
        <taxon>Dendrobiinae</taxon>
        <taxon>Dendrobium</taxon>
    </lineage>
</organism>
<name>A0ABD0V3W0_DENTH</name>
<proteinExistence type="predicted"/>
<evidence type="ECO:0000256" key="1">
    <source>
        <dbReference type="SAM" id="Phobius"/>
    </source>
</evidence>
<keyword evidence="3" id="KW-1185">Reference proteome</keyword>
<evidence type="ECO:0000313" key="3">
    <source>
        <dbReference type="Proteomes" id="UP001552299"/>
    </source>
</evidence>